<feature type="signal peptide" evidence="1">
    <location>
        <begin position="1"/>
        <end position="19"/>
    </location>
</feature>
<sequence>MRPWTFLAFLVVILALASTSPVPDWSDELFYYSGPNAANRLVRNRNIAATGHWISLPRTLLRFFFSFS</sequence>
<reference evidence="2 3" key="1">
    <citation type="journal article" date="2019" name="PLoS Biol.">
        <title>Sex chromosomes control vertical transmission of feminizing Wolbachia symbionts in an isopod.</title>
        <authorList>
            <person name="Becking T."/>
            <person name="Chebbi M.A."/>
            <person name="Giraud I."/>
            <person name="Moumen B."/>
            <person name="Laverre T."/>
            <person name="Caubet Y."/>
            <person name="Peccoud J."/>
            <person name="Gilbert C."/>
            <person name="Cordaux R."/>
        </authorList>
    </citation>
    <scope>NUCLEOTIDE SEQUENCE [LARGE SCALE GENOMIC DNA]</scope>
    <source>
        <strain evidence="2">ANa2</strain>
        <tissue evidence="2">Whole body excluding digestive tract and cuticle</tissue>
    </source>
</reference>
<keyword evidence="3" id="KW-1185">Reference proteome</keyword>
<keyword evidence="1" id="KW-0732">Signal</keyword>
<organism evidence="2 3">
    <name type="scientific">Armadillidium nasatum</name>
    <dbReference type="NCBI Taxonomy" id="96803"/>
    <lineage>
        <taxon>Eukaryota</taxon>
        <taxon>Metazoa</taxon>
        <taxon>Ecdysozoa</taxon>
        <taxon>Arthropoda</taxon>
        <taxon>Crustacea</taxon>
        <taxon>Multicrustacea</taxon>
        <taxon>Malacostraca</taxon>
        <taxon>Eumalacostraca</taxon>
        <taxon>Peracarida</taxon>
        <taxon>Isopoda</taxon>
        <taxon>Oniscidea</taxon>
        <taxon>Crinocheta</taxon>
        <taxon>Armadillidiidae</taxon>
        <taxon>Armadillidium</taxon>
    </lineage>
</organism>
<accession>A0A5N5SIE1</accession>
<protein>
    <submittedName>
        <fullName evidence="2">Uncharacterized protein</fullName>
    </submittedName>
</protein>
<evidence type="ECO:0000313" key="3">
    <source>
        <dbReference type="Proteomes" id="UP000326759"/>
    </source>
</evidence>
<evidence type="ECO:0000256" key="1">
    <source>
        <dbReference type="SAM" id="SignalP"/>
    </source>
</evidence>
<evidence type="ECO:0000313" key="2">
    <source>
        <dbReference type="EMBL" id="KAB7493826.1"/>
    </source>
</evidence>
<dbReference type="AlphaFoldDB" id="A0A5N5SIE1"/>
<dbReference type="EMBL" id="SEYY01024876">
    <property type="protein sequence ID" value="KAB7493826.1"/>
    <property type="molecule type" value="Genomic_DNA"/>
</dbReference>
<gene>
    <name evidence="2" type="ORF">Anas_14289</name>
</gene>
<comment type="caution">
    <text evidence="2">The sequence shown here is derived from an EMBL/GenBank/DDBJ whole genome shotgun (WGS) entry which is preliminary data.</text>
</comment>
<proteinExistence type="predicted"/>
<feature type="chain" id="PRO_5024455315" evidence="1">
    <location>
        <begin position="20"/>
        <end position="68"/>
    </location>
</feature>
<name>A0A5N5SIE1_9CRUS</name>
<dbReference type="Proteomes" id="UP000326759">
    <property type="component" value="Unassembled WGS sequence"/>
</dbReference>